<dbReference type="AlphaFoldDB" id="A0A5K1K3E6"/>
<dbReference type="EMBL" id="LR728334">
    <property type="protein sequence ID" value="VWP00288.1"/>
    <property type="molecule type" value="Genomic_DNA"/>
</dbReference>
<sequence>MSQIWEQLEREIPDEVVASIPVEVFAVSDPDDPATPNLRHAVDDTLAAIEDDVVFEGLPTSTPPLSQPEDVQSQGDTDVDDDVDMDDMGIAHTAVTSELLNLNNRDVCLYEDWTYKHTAADPSSNTVRLPALTLQQIIYDPPELDLKTWRAMLLPRLAIPLKGNITP</sequence>
<evidence type="ECO:0000313" key="2">
    <source>
        <dbReference type="EMBL" id="VWP00288.1"/>
    </source>
</evidence>
<organism evidence="2">
    <name type="scientific">Ganoderma boninense</name>
    <dbReference type="NCBI Taxonomy" id="34458"/>
    <lineage>
        <taxon>Eukaryota</taxon>
        <taxon>Fungi</taxon>
        <taxon>Dikarya</taxon>
        <taxon>Basidiomycota</taxon>
        <taxon>Agaricomycotina</taxon>
        <taxon>Agaricomycetes</taxon>
        <taxon>Polyporales</taxon>
        <taxon>Polyporaceae</taxon>
        <taxon>Ganoderma</taxon>
    </lineage>
</organism>
<gene>
    <name evidence="2" type="primary">Q63W37</name>
</gene>
<name>A0A5K1K3E6_9APHY</name>
<reference evidence="2" key="1">
    <citation type="submission" date="2019-10" db="EMBL/GenBank/DDBJ databases">
        <authorList>
            <person name="Nor Muhammad N."/>
        </authorList>
    </citation>
    <scope>NUCLEOTIDE SEQUENCE</scope>
</reference>
<evidence type="ECO:0000256" key="1">
    <source>
        <dbReference type="SAM" id="MobiDB-lite"/>
    </source>
</evidence>
<accession>A0A5K1K3E6</accession>
<feature type="region of interest" description="Disordered" evidence="1">
    <location>
        <begin position="57"/>
        <end position="81"/>
    </location>
</feature>
<protein>
    <submittedName>
        <fullName evidence="2">Ecotin</fullName>
    </submittedName>
</protein>
<proteinExistence type="predicted"/>